<feature type="non-terminal residue" evidence="7">
    <location>
        <position position="1"/>
    </location>
</feature>
<proteinExistence type="predicted"/>
<keyword evidence="5" id="KW-0012">Acyltransferase</keyword>
<protein>
    <recommendedName>
        <fullName evidence="6">UDP N-acetylglucosamine O-acyltransferase C-terminal domain-containing protein</fullName>
    </recommendedName>
</protein>
<dbReference type="InterPro" id="IPR029098">
    <property type="entry name" value="Acetyltransf_C"/>
</dbReference>
<name>X1Q8I9_9ZZZZ</name>
<dbReference type="EMBL" id="BARV01040131">
    <property type="protein sequence ID" value="GAI51101.1"/>
    <property type="molecule type" value="Genomic_DNA"/>
</dbReference>
<accession>X1Q8I9</accession>
<reference evidence="7" key="1">
    <citation type="journal article" date="2014" name="Front. Microbiol.">
        <title>High frequency of phylogenetically diverse reductive dehalogenase-homologous genes in deep subseafloor sedimentary metagenomes.</title>
        <authorList>
            <person name="Kawai M."/>
            <person name="Futagami T."/>
            <person name="Toyoda A."/>
            <person name="Takaki Y."/>
            <person name="Nishi S."/>
            <person name="Hori S."/>
            <person name="Arai W."/>
            <person name="Tsubouchi T."/>
            <person name="Morono Y."/>
            <person name="Uchiyama I."/>
            <person name="Ito T."/>
            <person name="Fujiyama A."/>
            <person name="Inagaki F."/>
            <person name="Takami H."/>
        </authorList>
    </citation>
    <scope>NUCLEOTIDE SEQUENCE</scope>
    <source>
        <strain evidence="7">Expedition CK06-06</strain>
    </source>
</reference>
<dbReference type="GO" id="GO:0008780">
    <property type="term" value="F:acyl-[acyl-carrier-protein]-UDP-N-acetylglucosamine O-acyltransferase activity"/>
    <property type="evidence" value="ECO:0007669"/>
    <property type="project" value="InterPro"/>
</dbReference>
<dbReference type="InterPro" id="IPR037157">
    <property type="entry name" value="Acetyltransf_C_sf"/>
</dbReference>
<dbReference type="AlphaFoldDB" id="X1Q8I9"/>
<dbReference type="GO" id="GO:0009245">
    <property type="term" value="P:lipid A biosynthetic process"/>
    <property type="evidence" value="ECO:0007669"/>
    <property type="project" value="UniProtKB-KW"/>
</dbReference>
<dbReference type="PANTHER" id="PTHR43480:SF1">
    <property type="entry name" value="ACYL-[ACYL-CARRIER-PROTEIN]--UDP-N-ACETYLGLUCOSAMINE O-ACYLTRANSFERASE, MITOCHONDRIAL-RELATED"/>
    <property type="match status" value="1"/>
</dbReference>
<dbReference type="InterPro" id="IPR010137">
    <property type="entry name" value="Lipid_A_LpxA"/>
</dbReference>
<feature type="domain" description="UDP N-acetylglucosamine O-acyltransferase C-terminal" evidence="6">
    <location>
        <begin position="18"/>
        <end position="98"/>
    </location>
</feature>
<evidence type="ECO:0000256" key="3">
    <source>
        <dbReference type="ARBA" id="ARBA00022679"/>
    </source>
</evidence>
<evidence type="ECO:0000259" key="6">
    <source>
        <dbReference type="Pfam" id="PF13720"/>
    </source>
</evidence>
<evidence type="ECO:0000256" key="4">
    <source>
        <dbReference type="ARBA" id="ARBA00023098"/>
    </source>
</evidence>
<keyword evidence="3" id="KW-0808">Transferase</keyword>
<gene>
    <name evidence="7" type="ORF">S06H3_61262</name>
</gene>
<dbReference type="SUPFAM" id="SSF51161">
    <property type="entry name" value="Trimeric LpxA-like enzymes"/>
    <property type="match status" value="1"/>
</dbReference>
<dbReference type="InterPro" id="IPR011004">
    <property type="entry name" value="Trimer_LpxA-like_sf"/>
</dbReference>
<dbReference type="Pfam" id="PF13720">
    <property type="entry name" value="Acetyltransf_11"/>
    <property type="match status" value="1"/>
</dbReference>
<keyword evidence="1" id="KW-0444">Lipid biosynthesis</keyword>
<dbReference type="Gene3D" id="1.20.1180.10">
    <property type="entry name" value="Udp N-acetylglucosamine O-acyltransferase, C-terminal domain"/>
    <property type="match status" value="1"/>
</dbReference>
<keyword evidence="2" id="KW-0441">Lipid A biosynthesis</keyword>
<organism evidence="7">
    <name type="scientific">marine sediment metagenome</name>
    <dbReference type="NCBI Taxonomy" id="412755"/>
    <lineage>
        <taxon>unclassified sequences</taxon>
        <taxon>metagenomes</taxon>
        <taxon>ecological metagenomes</taxon>
    </lineage>
</organism>
<comment type="caution">
    <text evidence="7">The sequence shown here is derived from an EMBL/GenBank/DDBJ whole genome shotgun (WGS) entry which is preliminary data.</text>
</comment>
<evidence type="ECO:0000313" key="7">
    <source>
        <dbReference type="EMBL" id="GAI51101.1"/>
    </source>
</evidence>
<dbReference type="GO" id="GO:0016020">
    <property type="term" value="C:membrane"/>
    <property type="evidence" value="ECO:0007669"/>
    <property type="project" value="GOC"/>
</dbReference>
<evidence type="ECO:0000256" key="1">
    <source>
        <dbReference type="ARBA" id="ARBA00022516"/>
    </source>
</evidence>
<keyword evidence="4" id="KW-0443">Lipid metabolism</keyword>
<evidence type="ECO:0000256" key="5">
    <source>
        <dbReference type="ARBA" id="ARBA00023315"/>
    </source>
</evidence>
<evidence type="ECO:0000256" key="2">
    <source>
        <dbReference type="ARBA" id="ARBA00022556"/>
    </source>
</evidence>
<sequence>CRIGRYAMLGAKSYLNKDILPYLLARGNRAKIYGVNIMGLQRNSFSHEQIEDIKSICRIIYNSSYNLTECIKILKKKEATNKYIGDIIKFIELSKRGILLKML</sequence>
<dbReference type="PANTHER" id="PTHR43480">
    <property type="entry name" value="ACYL-[ACYL-CARRIER-PROTEIN]--UDP-N-ACETYLGLUCOSAMINE O-ACYLTRANSFERASE"/>
    <property type="match status" value="1"/>
</dbReference>